<reference evidence="8 9" key="1">
    <citation type="submission" date="2016-02" db="EMBL/GenBank/DDBJ databases">
        <authorList>
            <person name="Wen L."/>
            <person name="He K."/>
            <person name="Yang H."/>
        </authorList>
    </citation>
    <scope>NUCLEOTIDE SEQUENCE [LARGE SCALE GENOMIC DNA]</scope>
    <source>
        <strain evidence="8">Trichococcus palustris</strain>
    </source>
</reference>
<dbReference type="SUPFAM" id="SSF53795">
    <property type="entry name" value="PEP carboxykinase-like"/>
    <property type="match status" value="1"/>
</dbReference>
<dbReference type="GO" id="GO:0004612">
    <property type="term" value="F:phosphoenolpyruvate carboxykinase (ATP) activity"/>
    <property type="evidence" value="ECO:0007669"/>
    <property type="project" value="UniProtKB-EC"/>
</dbReference>
<dbReference type="Proteomes" id="UP000242754">
    <property type="component" value="Unassembled WGS sequence"/>
</dbReference>
<keyword evidence="9" id="KW-1185">Reference proteome</keyword>
<evidence type="ECO:0000256" key="1">
    <source>
        <dbReference type="ARBA" id="ARBA00004742"/>
    </source>
</evidence>
<evidence type="ECO:0000256" key="7">
    <source>
        <dbReference type="ARBA" id="ARBA00047371"/>
    </source>
</evidence>
<sequence>MATIETFQRSELKKSNPLFTKLRTTIETAFYGSNMREVGDIAEAYHMAKESPGVIVTDLPVKEAEKLGLPADAKVLVENGGKIVGRTARARRVVGENKEEDEKLLGIIRDVIYQNRTKTYHKATGYVGLDEDFIIKAHIAFPEGNENNLYSWLLNFQWANDAYNELYARSKKYAEGDIYIYADPDWRHPDYPMGLAYFEPDRNVACILGMQYFGEFKKGTLSLAWGTAHRNGYVSCHGGLKKFVLEDRKRVFAFFGLSGSGKSTLTHSKHNNKYTVKVLHDDAFIIDLADGSSIALEPSYFDKTQDYPADHPEQEYFMTVQNVGVTKDVDDNIVLVTEDIRNGNGRTVKSRYATPNRVDKFHSPIEAVYWIMKDESLPPLIKIEDAVLAATFGATLATKRSTAETIKNGENRDKLVIEPYANPFRVYPLIEDYEDFKKLLSRDSIDCYIINTGAFLDKDITKDVTLGVIESIVEDTATFKPFGEGTGLAYLEVPGYEPPLDSEDYQALVKERMIMRKDFLVSFNGANQAYPLPEEAINAMDKIIASI</sequence>
<evidence type="ECO:0000256" key="6">
    <source>
        <dbReference type="ARBA" id="ARBA00023239"/>
    </source>
</evidence>
<dbReference type="AlphaFoldDB" id="A0A143YK53"/>
<keyword evidence="5" id="KW-0067">ATP-binding</keyword>
<keyword evidence="8" id="KW-0808">Transferase</keyword>
<name>A0A143YK53_9LACT</name>
<dbReference type="STRING" id="140314.SAMN04488076_11614"/>
<comment type="pathway">
    <text evidence="1">Carbohydrate biosynthesis; gluconeogenesis.</text>
</comment>
<dbReference type="EMBL" id="FJNE01000004">
    <property type="protein sequence ID" value="CZQ92551.1"/>
    <property type="molecule type" value="Genomic_DNA"/>
</dbReference>
<dbReference type="GO" id="GO:0006094">
    <property type="term" value="P:gluconeogenesis"/>
    <property type="evidence" value="ECO:0007669"/>
    <property type="project" value="UniProtKB-UniPathway"/>
</dbReference>
<comment type="catalytic activity">
    <reaction evidence="7">
        <text>oxaloacetate + ATP = phosphoenolpyruvate + ADP + CO2</text>
        <dbReference type="Rhea" id="RHEA:18617"/>
        <dbReference type="ChEBI" id="CHEBI:16452"/>
        <dbReference type="ChEBI" id="CHEBI:16526"/>
        <dbReference type="ChEBI" id="CHEBI:30616"/>
        <dbReference type="ChEBI" id="CHEBI:58702"/>
        <dbReference type="ChEBI" id="CHEBI:456216"/>
        <dbReference type="EC" id="4.1.1.49"/>
    </reaction>
</comment>
<dbReference type="Gene3D" id="3.90.228.20">
    <property type="match status" value="1"/>
</dbReference>
<evidence type="ECO:0000256" key="2">
    <source>
        <dbReference type="ARBA" id="ARBA00006052"/>
    </source>
</evidence>
<accession>A0A143YK53</accession>
<dbReference type="RefSeq" id="WP_087033089.1">
    <property type="nucleotide sequence ID" value="NZ_FJNE01000004.1"/>
</dbReference>
<evidence type="ECO:0000256" key="4">
    <source>
        <dbReference type="ARBA" id="ARBA00022741"/>
    </source>
</evidence>
<dbReference type="InterPro" id="IPR008210">
    <property type="entry name" value="PEP_carboxykinase_N"/>
</dbReference>
<dbReference type="InterPro" id="IPR001272">
    <property type="entry name" value="PEP_carboxykinase_ATP"/>
</dbReference>
<dbReference type="SUPFAM" id="SSF68923">
    <property type="entry name" value="PEP carboxykinase N-terminal domain"/>
    <property type="match status" value="1"/>
</dbReference>
<gene>
    <name evidence="8" type="ORF">Tpal_1508</name>
</gene>
<dbReference type="EC" id="4.1.1.49" evidence="3"/>
<evidence type="ECO:0000256" key="3">
    <source>
        <dbReference type="ARBA" id="ARBA00012363"/>
    </source>
</evidence>
<proteinExistence type="inferred from homology"/>
<keyword evidence="8" id="KW-0670">Pyruvate</keyword>
<dbReference type="GO" id="GO:0016301">
    <property type="term" value="F:kinase activity"/>
    <property type="evidence" value="ECO:0007669"/>
    <property type="project" value="UniProtKB-KW"/>
</dbReference>
<keyword evidence="6" id="KW-0456">Lyase</keyword>
<dbReference type="GO" id="GO:0005524">
    <property type="term" value="F:ATP binding"/>
    <property type="evidence" value="ECO:0007669"/>
    <property type="project" value="UniProtKB-KW"/>
</dbReference>
<dbReference type="OrthoDB" id="9806325at2"/>
<dbReference type="UniPathway" id="UPA00138"/>
<keyword evidence="8" id="KW-0418">Kinase</keyword>
<comment type="similarity">
    <text evidence="2">Belongs to the phosphoenolpyruvate carboxykinase (ATP) family.</text>
</comment>
<keyword evidence="4" id="KW-0547">Nucleotide-binding</keyword>
<dbReference type="Pfam" id="PF01293">
    <property type="entry name" value="PEPCK_ATP"/>
    <property type="match status" value="1"/>
</dbReference>
<organism evidence="8 9">
    <name type="scientific">Trichococcus palustris</name>
    <dbReference type="NCBI Taxonomy" id="140314"/>
    <lineage>
        <taxon>Bacteria</taxon>
        <taxon>Bacillati</taxon>
        <taxon>Bacillota</taxon>
        <taxon>Bacilli</taxon>
        <taxon>Lactobacillales</taxon>
        <taxon>Carnobacteriaceae</taxon>
        <taxon>Trichococcus</taxon>
    </lineage>
</organism>
<evidence type="ECO:0000256" key="5">
    <source>
        <dbReference type="ARBA" id="ARBA00022840"/>
    </source>
</evidence>
<protein>
    <recommendedName>
        <fullName evidence="3">phosphoenolpyruvate carboxykinase (ATP)</fullName>
        <ecNumber evidence="3">4.1.1.49</ecNumber>
    </recommendedName>
</protein>
<evidence type="ECO:0000313" key="9">
    <source>
        <dbReference type="Proteomes" id="UP000242754"/>
    </source>
</evidence>
<dbReference type="InterPro" id="IPR013035">
    <property type="entry name" value="PEP_carboxykinase_C"/>
</dbReference>
<evidence type="ECO:0000313" key="8">
    <source>
        <dbReference type="EMBL" id="CZQ92551.1"/>
    </source>
</evidence>